<feature type="transmembrane region" description="Helical" evidence="1">
    <location>
        <begin position="227"/>
        <end position="245"/>
    </location>
</feature>
<evidence type="ECO:0000256" key="1">
    <source>
        <dbReference type="SAM" id="Phobius"/>
    </source>
</evidence>
<feature type="transmembrane region" description="Helical" evidence="1">
    <location>
        <begin position="202"/>
        <end position="221"/>
    </location>
</feature>
<dbReference type="EMBL" id="JAEKFT010000003">
    <property type="protein sequence ID" value="MBT0960186.1"/>
    <property type="molecule type" value="Genomic_DNA"/>
</dbReference>
<dbReference type="Proteomes" id="UP000694660">
    <property type="component" value="Unassembled WGS sequence"/>
</dbReference>
<feature type="domain" description="Glutaredoxin" evidence="2">
    <location>
        <begin position="358"/>
        <end position="422"/>
    </location>
</feature>
<keyword evidence="1" id="KW-1133">Transmembrane helix</keyword>
<dbReference type="InterPro" id="IPR002109">
    <property type="entry name" value="Glutaredoxin"/>
</dbReference>
<dbReference type="Gene3D" id="3.40.30.10">
    <property type="entry name" value="Glutaredoxin"/>
    <property type="match status" value="1"/>
</dbReference>
<dbReference type="PANTHER" id="PTHR34980">
    <property type="entry name" value="INNER MEMBRANE PROTEIN-RELATED-RELATED"/>
    <property type="match status" value="1"/>
</dbReference>
<dbReference type="PANTHER" id="PTHR34980:SF3">
    <property type="entry name" value="BLR8105 PROTEIN"/>
    <property type="match status" value="1"/>
</dbReference>
<dbReference type="PROSITE" id="PS51354">
    <property type="entry name" value="GLUTAREDOXIN_2"/>
    <property type="match status" value="1"/>
</dbReference>
<reference evidence="4" key="1">
    <citation type="journal article" date="2022" name="ISME J.">
        <title>Genetic and phylogenetic analysis of dissimilatory iodate-reducing bacteria identifies potential niches across the world's oceans.</title>
        <authorList>
            <person name="Reyes-Umana V."/>
            <person name="Henning Z."/>
            <person name="Lee K."/>
            <person name="Barnum T.P."/>
            <person name="Coates J.D."/>
        </authorList>
    </citation>
    <scope>NUCLEOTIDE SEQUENCE [LARGE SCALE GENOMIC DNA]</scope>
    <source>
        <strain evidence="4">IR12</strain>
    </source>
</reference>
<dbReference type="GO" id="GO:0005886">
    <property type="term" value="C:plasma membrane"/>
    <property type="evidence" value="ECO:0007669"/>
    <property type="project" value="TreeGrafter"/>
</dbReference>
<dbReference type="Pfam" id="PF00462">
    <property type="entry name" value="Glutaredoxin"/>
    <property type="match status" value="1"/>
</dbReference>
<dbReference type="AlphaFoldDB" id="A0A944D8B0"/>
<dbReference type="RefSeq" id="WP_214359944.1">
    <property type="nucleotide sequence ID" value="NZ_JAEKFT010000003.1"/>
</dbReference>
<accession>A0A944D8B0</accession>
<dbReference type="SUPFAM" id="SSF52833">
    <property type="entry name" value="Thioredoxin-like"/>
    <property type="match status" value="1"/>
</dbReference>
<sequence length="445" mass="47209">MTDHKLVFSGDILPGHDPELVKAKLVALLKVSPAQAPRLFSGQAVTIKKGLDADAAQAYRRKLAALGVGIRVEIDRPAPAPRPAPVVAVAVATPAEPPVAASPAPSPALDLVAADDAPAGDMECPECGHRQPRRTLCLACGCDMPRVLAAREQEALEAKAGISTAQHASLRIQPGEHAVRLDAEPVRLFGADFGGRIGRRSYLAGGALLLALLLWGAIAGFRLQSLWLLGLCVLAGIFFGIRLSVLRCHDFDWRGWWVLISAIPYVGMLFSLLLTFFPGSRDDNTFGPRPDPTGWGATVGALMVLVLSTGLAFKFFAEDLAGAAMRYGSPAAFGSDGPAGSAAQLAALSAYDPARDRIVMYSLTTCGYCDLKRAEFDALGVRYREVFIDTDTAAGDAMWAKLRASGWNGGGVGTPTLEVNGVMLPNNPSLERMSQHFVGQRRRAG</sequence>
<protein>
    <submittedName>
        <fullName evidence="3">DUF805 domain-containing protein</fullName>
    </submittedName>
</protein>
<keyword evidence="4" id="KW-1185">Reference proteome</keyword>
<evidence type="ECO:0000259" key="2">
    <source>
        <dbReference type="Pfam" id="PF00462"/>
    </source>
</evidence>
<keyword evidence="1" id="KW-0812">Transmembrane</keyword>
<proteinExistence type="predicted"/>
<feature type="transmembrane region" description="Helical" evidence="1">
    <location>
        <begin position="257"/>
        <end position="277"/>
    </location>
</feature>
<comment type="caution">
    <text evidence="3">The sequence shown here is derived from an EMBL/GenBank/DDBJ whole genome shotgun (WGS) entry which is preliminary data.</text>
</comment>
<evidence type="ECO:0000313" key="3">
    <source>
        <dbReference type="EMBL" id="MBT0960186.1"/>
    </source>
</evidence>
<dbReference type="Pfam" id="PF05656">
    <property type="entry name" value="DUF805"/>
    <property type="match status" value="1"/>
</dbReference>
<evidence type="ECO:0000313" key="4">
    <source>
        <dbReference type="Proteomes" id="UP000694660"/>
    </source>
</evidence>
<dbReference type="InterPro" id="IPR036249">
    <property type="entry name" value="Thioredoxin-like_sf"/>
</dbReference>
<name>A0A944D8B0_DENI1</name>
<dbReference type="InterPro" id="IPR008523">
    <property type="entry name" value="DUF805"/>
</dbReference>
<gene>
    <name evidence="3" type="ORF">I8J34_03270</name>
</gene>
<keyword evidence="1" id="KW-0472">Membrane</keyword>
<dbReference type="CDD" id="cd02976">
    <property type="entry name" value="NrdH"/>
    <property type="match status" value="1"/>
</dbReference>
<organism evidence="3 4">
    <name type="scientific">Denitromonas iodatirespirans</name>
    <dbReference type="NCBI Taxonomy" id="2795389"/>
    <lineage>
        <taxon>Bacteria</taxon>
        <taxon>Pseudomonadati</taxon>
        <taxon>Pseudomonadota</taxon>
        <taxon>Betaproteobacteria</taxon>
        <taxon>Rhodocyclales</taxon>
        <taxon>Zoogloeaceae</taxon>
        <taxon>Denitromonas</taxon>
    </lineage>
</organism>
<feature type="transmembrane region" description="Helical" evidence="1">
    <location>
        <begin position="297"/>
        <end position="317"/>
    </location>
</feature>